<reference evidence="1 2" key="1">
    <citation type="submission" date="2021-06" db="EMBL/GenBank/DDBJ databases">
        <title>Caerostris extrusa draft genome.</title>
        <authorList>
            <person name="Kono N."/>
            <person name="Arakawa K."/>
        </authorList>
    </citation>
    <scope>NUCLEOTIDE SEQUENCE [LARGE SCALE GENOMIC DNA]</scope>
</reference>
<dbReference type="EMBL" id="BPLR01014709">
    <property type="protein sequence ID" value="GIY70724.1"/>
    <property type="molecule type" value="Genomic_DNA"/>
</dbReference>
<gene>
    <name evidence="1" type="ORF">CEXT_418551</name>
</gene>
<accession>A0AAV4VLP6</accession>
<protein>
    <recommendedName>
        <fullName evidence="3">NADH dehydrogenase subunit 4</fullName>
    </recommendedName>
</protein>
<keyword evidence="2" id="KW-1185">Reference proteome</keyword>
<evidence type="ECO:0000313" key="2">
    <source>
        <dbReference type="Proteomes" id="UP001054945"/>
    </source>
</evidence>
<name>A0AAV4VLP6_CAEEX</name>
<comment type="caution">
    <text evidence="1">The sequence shown here is derived from an EMBL/GenBank/DDBJ whole genome shotgun (WGS) entry which is preliminary data.</text>
</comment>
<evidence type="ECO:0000313" key="1">
    <source>
        <dbReference type="EMBL" id="GIY70724.1"/>
    </source>
</evidence>
<sequence>MILACTYYPWTNNAVHIIMRSSANETSFTKQIQIYSGCIVLDTLFLYYCNLETPALVSGMWYLGISLPLLTSVSLMKGTSGLEIHCGYILV</sequence>
<dbReference type="Proteomes" id="UP001054945">
    <property type="component" value="Unassembled WGS sequence"/>
</dbReference>
<proteinExistence type="predicted"/>
<organism evidence="1 2">
    <name type="scientific">Caerostris extrusa</name>
    <name type="common">Bark spider</name>
    <name type="synonym">Caerostris bankana</name>
    <dbReference type="NCBI Taxonomy" id="172846"/>
    <lineage>
        <taxon>Eukaryota</taxon>
        <taxon>Metazoa</taxon>
        <taxon>Ecdysozoa</taxon>
        <taxon>Arthropoda</taxon>
        <taxon>Chelicerata</taxon>
        <taxon>Arachnida</taxon>
        <taxon>Araneae</taxon>
        <taxon>Araneomorphae</taxon>
        <taxon>Entelegynae</taxon>
        <taxon>Araneoidea</taxon>
        <taxon>Araneidae</taxon>
        <taxon>Caerostris</taxon>
    </lineage>
</organism>
<evidence type="ECO:0008006" key="3">
    <source>
        <dbReference type="Google" id="ProtNLM"/>
    </source>
</evidence>
<dbReference type="AlphaFoldDB" id="A0AAV4VLP6"/>